<dbReference type="Proteomes" id="UP000198402">
    <property type="component" value="Unassembled WGS sequence"/>
</dbReference>
<accession>A0A1Z5IKL3</accession>
<dbReference type="AlphaFoldDB" id="A0A1Z5IKL3"/>
<evidence type="ECO:0000259" key="4">
    <source>
        <dbReference type="PROSITE" id="PS50932"/>
    </source>
</evidence>
<dbReference type="SUPFAM" id="SSF47413">
    <property type="entry name" value="lambda repressor-like DNA-binding domains"/>
    <property type="match status" value="1"/>
</dbReference>
<keyword evidence="1" id="KW-0805">Transcription regulation</keyword>
<dbReference type="Pfam" id="PF13377">
    <property type="entry name" value="Peripla_BP_3"/>
    <property type="match status" value="1"/>
</dbReference>
<feature type="domain" description="HTH lacI-type" evidence="4">
    <location>
        <begin position="2"/>
        <end position="56"/>
    </location>
</feature>
<dbReference type="RefSeq" id="WP_089137264.1">
    <property type="nucleotide sequence ID" value="NZ_BCMG01000014.1"/>
</dbReference>
<dbReference type="EMBL" id="BCMG01000014">
    <property type="protein sequence ID" value="GAX02226.1"/>
    <property type="molecule type" value="Genomic_DNA"/>
</dbReference>
<proteinExistence type="predicted"/>
<dbReference type="GO" id="GO:0000976">
    <property type="term" value="F:transcription cis-regulatory region binding"/>
    <property type="evidence" value="ECO:0007669"/>
    <property type="project" value="TreeGrafter"/>
</dbReference>
<dbReference type="Pfam" id="PF00356">
    <property type="entry name" value="LacI"/>
    <property type="match status" value="1"/>
</dbReference>
<dbReference type="PROSITE" id="PS00356">
    <property type="entry name" value="HTH_LACI_1"/>
    <property type="match status" value="1"/>
</dbReference>
<keyword evidence="2" id="KW-0238">DNA-binding</keyword>
<keyword evidence="3" id="KW-0804">Transcription</keyword>
<dbReference type="SUPFAM" id="SSF53822">
    <property type="entry name" value="Periplasmic binding protein-like I"/>
    <property type="match status" value="1"/>
</dbReference>
<dbReference type="InterPro" id="IPR046335">
    <property type="entry name" value="LacI/GalR-like_sensor"/>
</dbReference>
<comment type="caution">
    <text evidence="5">The sequence shown here is derived from an EMBL/GenBank/DDBJ whole genome shotgun (WGS) entry which is preliminary data.</text>
</comment>
<dbReference type="InterPro" id="IPR010982">
    <property type="entry name" value="Lambda_DNA-bd_dom_sf"/>
</dbReference>
<dbReference type="PANTHER" id="PTHR30146:SF109">
    <property type="entry name" value="HTH-TYPE TRANSCRIPTIONAL REGULATOR GALS"/>
    <property type="match status" value="1"/>
</dbReference>
<organism evidence="5 6">
    <name type="scientific">Secundilactobacillus silagei JCM 19001</name>
    <dbReference type="NCBI Taxonomy" id="1302250"/>
    <lineage>
        <taxon>Bacteria</taxon>
        <taxon>Bacillati</taxon>
        <taxon>Bacillota</taxon>
        <taxon>Bacilli</taxon>
        <taxon>Lactobacillales</taxon>
        <taxon>Lactobacillaceae</taxon>
        <taxon>Secundilactobacillus</taxon>
    </lineage>
</organism>
<dbReference type="PANTHER" id="PTHR30146">
    <property type="entry name" value="LACI-RELATED TRANSCRIPTIONAL REPRESSOR"/>
    <property type="match status" value="1"/>
</dbReference>
<dbReference type="OrthoDB" id="9784962at2"/>
<dbReference type="Gene3D" id="1.10.260.40">
    <property type="entry name" value="lambda repressor-like DNA-binding domains"/>
    <property type="match status" value="1"/>
</dbReference>
<dbReference type="CDD" id="cd01392">
    <property type="entry name" value="HTH_LacI"/>
    <property type="match status" value="1"/>
</dbReference>
<evidence type="ECO:0000313" key="6">
    <source>
        <dbReference type="Proteomes" id="UP000198402"/>
    </source>
</evidence>
<evidence type="ECO:0000313" key="5">
    <source>
        <dbReference type="EMBL" id="GAX02226.1"/>
    </source>
</evidence>
<dbReference type="Gene3D" id="3.40.50.2300">
    <property type="match status" value="2"/>
</dbReference>
<sequence>MATIKDIAKQAGVTPSTVSRVLNNADGYNEKTKTKVLEIAAKLHYQKNEAASNLVAKTSNLIGVIITDSKTSFAAPIIDSVEDTAYTNGIRILLAHCGSGDPKRLRFCLDLMAGQKVNGIISVAVQFDATNLKHLNAISIPLISLNVTVPQHTSITIDDERAAYDGTTFLINRGYRHPALVGVARHNPQNGIQRITGYQKALQAANLPLIPDNIVEGDFSFEAGQQAAKKLLTGANRPDAIFAASDDAAAGVLSYAYEHSIKVPDELAVLGFDDSHVAKIVTPALTTVKQPFSEMGRMAVEKIMAHSTAENITVPYRIMERQSV</sequence>
<protein>
    <submittedName>
        <fullName evidence="5">Transcriptional regulator</fullName>
    </submittedName>
</protein>
<keyword evidence="6" id="KW-1185">Reference proteome</keyword>
<dbReference type="InterPro" id="IPR000843">
    <property type="entry name" value="HTH_LacI"/>
</dbReference>
<dbReference type="PRINTS" id="PR00036">
    <property type="entry name" value="HTHLACI"/>
</dbReference>
<dbReference type="SMART" id="SM00354">
    <property type="entry name" value="HTH_LACI"/>
    <property type="match status" value="1"/>
</dbReference>
<evidence type="ECO:0000256" key="1">
    <source>
        <dbReference type="ARBA" id="ARBA00023015"/>
    </source>
</evidence>
<reference evidence="5 6" key="1">
    <citation type="submission" date="2015-11" db="EMBL/GenBank/DDBJ databases">
        <title>Draft genome sequences of new species of the genus Lactobacillus isolated from orchardgrass silage.</title>
        <authorList>
            <person name="Tohno M."/>
            <person name="Tanizawa Y."/>
            <person name="Arita M."/>
        </authorList>
    </citation>
    <scope>NUCLEOTIDE SEQUENCE [LARGE SCALE GENOMIC DNA]</scope>
    <source>
        <strain evidence="5 6">IWT126</strain>
    </source>
</reference>
<evidence type="ECO:0000256" key="2">
    <source>
        <dbReference type="ARBA" id="ARBA00023125"/>
    </source>
</evidence>
<dbReference type="InterPro" id="IPR028082">
    <property type="entry name" value="Peripla_BP_I"/>
</dbReference>
<dbReference type="GO" id="GO:0003700">
    <property type="term" value="F:DNA-binding transcription factor activity"/>
    <property type="evidence" value="ECO:0007669"/>
    <property type="project" value="TreeGrafter"/>
</dbReference>
<dbReference type="STRING" id="1302250.GCA_001313225_03133"/>
<dbReference type="PROSITE" id="PS50932">
    <property type="entry name" value="HTH_LACI_2"/>
    <property type="match status" value="1"/>
</dbReference>
<evidence type="ECO:0000256" key="3">
    <source>
        <dbReference type="ARBA" id="ARBA00023163"/>
    </source>
</evidence>
<gene>
    <name evidence="5" type="ORF">IWT126_02291</name>
</gene>
<name>A0A1Z5IKL3_9LACO</name>